<evidence type="ECO:0000259" key="2">
    <source>
        <dbReference type="Pfam" id="PF20149"/>
    </source>
</evidence>
<comment type="caution">
    <text evidence="3">The sequence shown here is derived from an EMBL/GenBank/DDBJ whole genome shotgun (WGS) entry which is preliminary data.</text>
</comment>
<name>A0AAD7D9D4_MYCRO</name>
<feature type="domain" description="DUF6532" evidence="2">
    <location>
        <begin position="400"/>
        <end position="567"/>
    </location>
</feature>
<feature type="compositionally biased region" description="Polar residues" evidence="1">
    <location>
        <begin position="72"/>
        <end position="93"/>
    </location>
</feature>
<feature type="compositionally biased region" description="Acidic residues" evidence="1">
    <location>
        <begin position="291"/>
        <end position="301"/>
    </location>
</feature>
<reference evidence="3" key="1">
    <citation type="submission" date="2023-03" db="EMBL/GenBank/DDBJ databases">
        <title>Massive genome expansion in bonnet fungi (Mycena s.s.) driven by repeated elements and novel gene families across ecological guilds.</title>
        <authorList>
            <consortium name="Lawrence Berkeley National Laboratory"/>
            <person name="Harder C.B."/>
            <person name="Miyauchi S."/>
            <person name="Viragh M."/>
            <person name="Kuo A."/>
            <person name="Thoen E."/>
            <person name="Andreopoulos B."/>
            <person name="Lu D."/>
            <person name="Skrede I."/>
            <person name="Drula E."/>
            <person name="Henrissat B."/>
            <person name="Morin E."/>
            <person name="Kohler A."/>
            <person name="Barry K."/>
            <person name="LaButti K."/>
            <person name="Morin E."/>
            <person name="Salamov A."/>
            <person name="Lipzen A."/>
            <person name="Mereny Z."/>
            <person name="Hegedus B."/>
            <person name="Baldrian P."/>
            <person name="Stursova M."/>
            <person name="Weitz H."/>
            <person name="Taylor A."/>
            <person name="Grigoriev I.V."/>
            <person name="Nagy L.G."/>
            <person name="Martin F."/>
            <person name="Kauserud H."/>
        </authorList>
    </citation>
    <scope>NUCLEOTIDE SEQUENCE</scope>
    <source>
        <strain evidence="3">CBHHK067</strain>
    </source>
</reference>
<sequence length="643" mass="70755">MDSMSHRLATAPIFESDEDLPWIELTAAEKRKAMWASNLAREEEANKALEASTAGKTRLSKAKVLSDKVWDPNSTSSQPSNSRKHSLSSTQEPGKTKKAKGRNTTVPEQPAHVPEKTKTLPQSDHTGPTEYEVDGEDGEHQQPAQGRRHYAAPVILDDSESEDNIISAAPVKPILLSEPGTHTKQPKPLSDVDSGDNTGKSEDYDQASDDAVPSGDGGLGDDLAEVDRQLLLEHPRILHPQASPSDDVEMEEVSDHAPSFHHRRQSSSSSWPPSEYEVPSKTDFESGPDMVSDDDSADESDKEAPELPPPKPRKSAQQAKYDLEKPAVKLLAVPPKKTGGDKVKVKLEQQDTVIPTADITDQTKWGVSARIVFPHSQGDLRLNDQHSSLRAVIKLAIELAFIDIVFVQAYAGITSRGTFVRPYLLQAAQEFGYGNIKIRVKRICARIGLLRNAIKQLAVAKVPVYCQLTEGATPSEIRTHVKLILANQQYIFPITWRDRHTPTPIEGSAVPQPSMGKKGTTQEHMELFESTLDDLPDEHELPNSMPALVASHICRALHNWKTGHFQSTLTPSVRRVPPNSESIGDSPRRTVGAEPACIGSNTYPSDLGQQSMFSSLNIRRGLEQVFRSMDIWLLTKPPLGLRP</sequence>
<gene>
    <name evidence="3" type="ORF">B0H17DRAFT_1137244</name>
</gene>
<feature type="compositionally biased region" description="Basic and acidic residues" evidence="1">
    <location>
        <begin position="225"/>
        <end position="236"/>
    </location>
</feature>
<dbReference type="Proteomes" id="UP001221757">
    <property type="component" value="Unassembled WGS sequence"/>
</dbReference>
<accession>A0AAD7D9D4</accession>
<evidence type="ECO:0000256" key="1">
    <source>
        <dbReference type="SAM" id="MobiDB-lite"/>
    </source>
</evidence>
<keyword evidence="4" id="KW-1185">Reference proteome</keyword>
<dbReference type="Pfam" id="PF20149">
    <property type="entry name" value="DUF6532"/>
    <property type="match status" value="1"/>
</dbReference>
<evidence type="ECO:0000313" key="3">
    <source>
        <dbReference type="EMBL" id="KAJ7685900.1"/>
    </source>
</evidence>
<feature type="region of interest" description="Disordered" evidence="1">
    <location>
        <begin position="42"/>
        <end position="320"/>
    </location>
</feature>
<protein>
    <recommendedName>
        <fullName evidence="2">DUF6532 domain-containing protein</fullName>
    </recommendedName>
</protein>
<evidence type="ECO:0000313" key="4">
    <source>
        <dbReference type="Proteomes" id="UP001221757"/>
    </source>
</evidence>
<feature type="region of interest" description="Disordered" evidence="1">
    <location>
        <begin position="571"/>
        <end position="591"/>
    </location>
</feature>
<dbReference type="AlphaFoldDB" id="A0AAD7D9D4"/>
<feature type="compositionally biased region" description="Low complexity" evidence="1">
    <location>
        <begin position="266"/>
        <end position="277"/>
    </location>
</feature>
<proteinExistence type="predicted"/>
<dbReference type="EMBL" id="JARKIE010000101">
    <property type="protein sequence ID" value="KAJ7685900.1"/>
    <property type="molecule type" value="Genomic_DNA"/>
</dbReference>
<organism evidence="3 4">
    <name type="scientific">Mycena rosella</name>
    <name type="common">Pink bonnet</name>
    <name type="synonym">Agaricus rosellus</name>
    <dbReference type="NCBI Taxonomy" id="1033263"/>
    <lineage>
        <taxon>Eukaryota</taxon>
        <taxon>Fungi</taxon>
        <taxon>Dikarya</taxon>
        <taxon>Basidiomycota</taxon>
        <taxon>Agaricomycotina</taxon>
        <taxon>Agaricomycetes</taxon>
        <taxon>Agaricomycetidae</taxon>
        <taxon>Agaricales</taxon>
        <taxon>Marasmiineae</taxon>
        <taxon>Mycenaceae</taxon>
        <taxon>Mycena</taxon>
    </lineage>
</organism>
<dbReference type="InterPro" id="IPR045341">
    <property type="entry name" value="DUF6532"/>
</dbReference>